<dbReference type="EMBL" id="CP020991">
    <property type="protein sequence ID" value="AUO20078.1"/>
    <property type="molecule type" value="Genomic_DNA"/>
</dbReference>
<evidence type="ECO:0000313" key="4">
    <source>
        <dbReference type="EMBL" id="AUO20078.1"/>
    </source>
</evidence>
<dbReference type="Pfam" id="PF13514">
    <property type="entry name" value="AAA_27"/>
    <property type="match status" value="1"/>
</dbReference>
<gene>
    <name evidence="4" type="ORF">B9O19_01931</name>
</gene>
<feature type="coiled-coil region" evidence="1">
    <location>
        <begin position="202"/>
        <end position="246"/>
    </location>
</feature>
<keyword evidence="2" id="KW-0812">Transmembrane</keyword>
<organism evidence="4 5">
    <name type="scientific">Monoglobus pectinilyticus</name>
    <dbReference type="NCBI Taxonomy" id="1981510"/>
    <lineage>
        <taxon>Bacteria</taxon>
        <taxon>Bacillati</taxon>
        <taxon>Bacillota</taxon>
        <taxon>Clostridia</taxon>
        <taxon>Monoglobales</taxon>
        <taxon>Monoglobaceae</taxon>
        <taxon>Monoglobus</taxon>
    </lineage>
</organism>
<dbReference type="PANTHER" id="PTHR41259">
    <property type="entry name" value="DOUBLE-STRAND BREAK REPAIR RAD50 ATPASE, PUTATIVE-RELATED"/>
    <property type="match status" value="1"/>
</dbReference>
<dbReference type="GeneID" id="98063310"/>
<dbReference type="Proteomes" id="UP000235589">
    <property type="component" value="Chromosome"/>
</dbReference>
<evidence type="ECO:0000313" key="5">
    <source>
        <dbReference type="Proteomes" id="UP000235589"/>
    </source>
</evidence>
<keyword evidence="1" id="KW-0175">Coiled coil</keyword>
<feature type="transmembrane region" description="Helical" evidence="2">
    <location>
        <begin position="365"/>
        <end position="389"/>
    </location>
</feature>
<proteinExistence type="predicted"/>
<keyword evidence="2" id="KW-0472">Membrane</keyword>
<dbReference type="AlphaFoldDB" id="A0A2K9P5N9"/>
<dbReference type="SUPFAM" id="SSF52540">
    <property type="entry name" value="P-loop containing nucleoside triphosphate hydrolases"/>
    <property type="match status" value="1"/>
</dbReference>
<dbReference type="InterPro" id="IPR027417">
    <property type="entry name" value="P-loop_NTPase"/>
</dbReference>
<dbReference type="RefSeq" id="WP_102366223.1">
    <property type="nucleotide sequence ID" value="NZ_CP020991.1"/>
</dbReference>
<evidence type="ECO:0000256" key="1">
    <source>
        <dbReference type="SAM" id="Coils"/>
    </source>
</evidence>
<dbReference type="PANTHER" id="PTHR41259:SF1">
    <property type="entry name" value="DOUBLE-STRAND BREAK REPAIR RAD50 ATPASE, PUTATIVE-RELATED"/>
    <property type="match status" value="1"/>
</dbReference>
<dbReference type="KEGG" id="mpec:B9O19_01931"/>
<protein>
    <submittedName>
        <fullName evidence="4">DNA replication and repair protein RecF</fullName>
    </submittedName>
</protein>
<evidence type="ECO:0000256" key="2">
    <source>
        <dbReference type="SAM" id="Phobius"/>
    </source>
</evidence>
<dbReference type="OrthoDB" id="9764467at2"/>
<feature type="transmembrane region" description="Helical" evidence="2">
    <location>
        <begin position="338"/>
        <end position="359"/>
    </location>
</feature>
<feature type="domain" description="YhaN AAA" evidence="3">
    <location>
        <begin position="5"/>
        <end position="220"/>
    </location>
</feature>
<reference evidence="4 5" key="1">
    <citation type="submission" date="2017-04" db="EMBL/GenBank/DDBJ databases">
        <title>Monoglobus pectinilyticus 14 draft genome.</title>
        <authorList>
            <person name="Kim C."/>
            <person name="Rosendale D.I."/>
            <person name="Kelly W.J."/>
            <person name="Tannock G.W."/>
            <person name="Patchett M.L."/>
            <person name="Jordens J.Z."/>
        </authorList>
    </citation>
    <scope>NUCLEOTIDE SEQUENCE [LARGE SCALE GENOMIC DNA]</scope>
    <source>
        <strain evidence="4 5">14</strain>
    </source>
</reference>
<keyword evidence="2" id="KW-1133">Transmembrane helix</keyword>
<name>A0A2K9P5N9_9FIRM</name>
<feature type="coiled-coil region" evidence="1">
    <location>
        <begin position="481"/>
        <end position="545"/>
    </location>
</feature>
<sequence>MSKIRITRLELIKFGKFADYSIDISDGMNVIYGDNEAGKSTIQLFIKFMLFGIPSRGGKREKIKDREKIIPWQDNKAAGKLFLIKDGREIEIYREFRKRPSGDIVKVTDRNTGENYFNKEIKSEDVGVLLLGMSRQMFERTVWVTQSSICMQGSDDEITARLINLLESGSTSDVSIKSAVSGIETKIAGLKAKDGRSAPGEIDLLNRERIELNKTLSEQRASERKRNEVNQEINLLTQRKLKIDDEIKHLEAVEKSERAKEKILRVDRIDGCVQKEMQIANTRQFQLFKHNAVPERVESLRSDSEHIDELEVKAYQTQQELLAEQNCFAAEKKKRKRLLYFLIGAAGLAVILAALGFVFGVGKNIFYWITAGAVVLFLIAAGIIFGCIIHNNIVKLKESLISVGNELSLIRKEISETEKRFSESLSILECDTLNDFNEKFRLYSEDKAKIKMVRELYEELLGQDDYQELKREADNQRKFVIESDNTETDNIEQKLDSLTNEKEKISGRILELKQLKIDGGLEIPLIDIENNIKFIDEQIIEKEEEYSSYQAAKEGLIQAYAKIKSDYTPLLNAETERILTRLTGGQHDSIKVAEDFSLSLKETDKNIDLKQAEFFSTGTYNQIYLALRLAIIKLTLSASDSVIFLDDVLTTFDDGRSKDALEVIREICIKDGYQCLLFTCHHRDIESIKKYPDINIMEVLL</sequence>
<dbReference type="InterPro" id="IPR038734">
    <property type="entry name" value="YhaN_AAA"/>
</dbReference>
<keyword evidence="5" id="KW-1185">Reference proteome</keyword>
<dbReference type="Gene3D" id="3.40.50.300">
    <property type="entry name" value="P-loop containing nucleotide triphosphate hydrolases"/>
    <property type="match status" value="2"/>
</dbReference>
<accession>A0A2K9P5N9</accession>
<evidence type="ECO:0000259" key="3">
    <source>
        <dbReference type="Pfam" id="PF13514"/>
    </source>
</evidence>